<keyword evidence="4" id="KW-1185">Reference proteome</keyword>
<keyword evidence="1" id="KW-0812">Transmembrane</keyword>
<gene>
    <name evidence="3" type="ORF">A6F68_00764</name>
</gene>
<dbReference type="GO" id="GO:0004175">
    <property type="term" value="F:endopeptidase activity"/>
    <property type="evidence" value="ECO:0007669"/>
    <property type="project" value="UniProtKB-ARBA"/>
</dbReference>
<dbReference type="Pfam" id="PF02517">
    <property type="entry name" value="Rce1-like"/>
    <property type="match status" value="1"/>
</dbReference>
<dbReference type="GO" id="GO:0080120">
    <property type="term" value="P:CAAX-box protein maturation"/>
    <property type="evidence" value="ECO:0007669"/>
    <property type="project" value="UniProtKB-ARBA"/>
</dbReference>
<protein>
    <submittedName>
        <fullName evidence="3">CAAX amino terminal protease self-immunity</fullName>
    </submittedName>
</protein>
<feature type="transmembrane region" description="Helical" evidence="1">
    <location>
        <begin position="37"/>
        <end position="60"/>
    </location>
</feature>
<name>A0A1B2AAU3_9SPHN</name>
<keyword evidence="1" id="KW-1133">Transmembrane helix</keyword>
<dbReference type="STRING" id="692370.A6F68_00764"/>
<keyword evidence="3" id="KW-0378">Hydrolase</keyword>
<feature type="domain" description="CAAX prenyl protease 2/Lysostaphin resistance protein A-like" evidence="2">
    <location>
        <begin position="76"/>
        <end position="225"/>
    </location>
</feature>
<dbReference type="RefSeq" id="WP_198152663.1">
    <property type="nucleotide sequence ID" value="NZ_CP016591.1"/>
</dbReference>
<dbReference type="Proteomes" id="UP000092932">
    <property type="component" value="Chromosome"/>
</dbReference>
<feature type="transmembrane region" description="Helical" evidence="1">
    <location>
        <begin position="103"/>
        <end position="123"/>
    </location>
</feature>
<accession>A0A1B2AAU3</accession>
<reference evidence="3 4" key="1">
    <citation type="submission" date="2016-07" db="EMBL/GenBank/DDBJ databases">
        <title>Complete genome sequence of Altererythrobacter dongtanensis KCTC 22672, a type strain with esterase isolated from tidal flat.</title>
        <authorList>
            <person name="Cheng H."/>
            <person name="Wu Y.-H."/>
            <person name="Zhou P."/>
            <person name="Huo Y.-Y."/>
            <person name="Wang C.-S."/>
            <person name="Xu X.-W."/>
        </authorList>
    </citation>
    <scope>NUCLEOTIDE SEQUENCE [LARGE SCALE GENOMIC DNA]</scope>
    <source>
        <strain evidence="3 4">KCTC 22672</strain>
    </source>
</reference>
<dbReference type="KEGG" id="ado:A6F68_00764"/>
<dbReference type="InterPro" id="IPR003675">
    <property type="entry name" value="Rce1/LyrA-like_dom"/>
</dbReference>
<evidence type="ECO:0000259" key="2">
    <source>
        <dbReference type="Pfam" id="PF02517"/>
    </source>
</evidence>
<dbReference type="AlphaFoldDB" id="A0A1B2AAU3"/>
<sequence length="236" mass="24773">MPAPASWRAWSAFLRSPALPDRADPGLARGLKALLPLFALDLAIMAVLLGSIGLALQLGFEMPEHLLGEIDLTPGMIGFIVIGAPIGEEILFRGWLSGRPGHLIATPLTIVALLTFLGAGAAFNAGSGSALPLLGAGALAAMLAILALAVFRKRPAVAWFQRRFGWFFWGSAIAFAAIHLSNFAAGGAALLPMILPQFALALLLGYLRVKHGLWSSVLLHMLHNSLFISLVLAGAG</sequence>
<evidence type="ECO:0000313" key="4">
    <source>
        <dbReference type="Proteomes" id="UP000092932"/>
    </source>
</evidence>
<evidence type="ECO:0000256" key="1">
    <source>
        <dbReference type="SAM" id="Phobius"/>
    </source>
</evidence>
<feature type="transmembrane region" description="Helical" evidence="1">
    <location>
        <begin position="163"/>
        <end position="181"/>
    </location>
</feature>
<organism evidence="3 4">
    <name type="scientific">Tsuneonella dongtanensis</name>
    <dbReference type="NCBI Taxonomy" id="692370"/>
    <lineage>
        <taxon>Bacteria</taxon>
        <taxon>Pseudomonadati</taxon>
        <taxon>Pseudomonadota</taxon>
        <taxon>Alphaproteobacteria</taxon>
        <taxon>Sphingomonadales</taxon>
        <taxon>Erythrobacteraceae</taxon>
        <taxon>Tsuneonella</taxon>
    </lineage>
</organism>
<feature type="transmembrane region" description="Helical" evidence="1">
    <location>
        <begin position="187"/>
        <end position="206"/>
    </location>
</feature>
<feature type="transmembrane region" description="Helical" evidence="1">
    <location>
        <begin position="213"/>
        <end position="235"/>
    </location>
</feature>
<dbReference type="GO" id="GO:0006508">
    <property type="term" value="P:proteolysis"/>
    <property type="evidence" value="ECO:0007669"/>
    <property type="project" value="UniProtKB-KW"/>
</dbReference>
<feature type="transmembrane region" description="Helical" evidence="1">
    <location>
        <begin position="72"/>
        <end position="91"/>
    </location>
</feature>
<keyword evidence="1" id="KW-0472">Membrane</keyword>
<proteinExistence type="predicted"/>
<feature type="transmembrane region" description="Helical" evidence="1">
    <location>
        <begin position="129"/>
        <end position="151"/>
    </location>
</feature>
<evidence type="ECO:0000313" key="3">
    <source>
        <dbReference type="EMBL" id="ANY19293.1"/>
    </source>
</evidence>
<keyword evidence="3" id="KW-0645">Protease</keyword>
<dbReference type="EMBL" id="CP016591">
    <property type="protein sequence ID" value="ANY19293.1"/>
    <property type="molecule type" value="Genomic_DNA"/>
</dbReference>